<proteinExistence type="predicted"/>
<reference evidence="3" key="1">
    <citation type="journal article" date="2012" name="MBio">
        <title>Comparative genome analysis of Trichophyton rubrum and related dermatophytes reveals candidate genes involved in infection.</title>
        <authorList>
            <person name="Martinez D.A."/>
            <person name="Oliver B.G."/>
            <person name="Graeser Y."/>
            <person name="Goldberg J.M."/>
            <person name="Li W."/>
            <person name="Martinez-Rossi N.M."/>
            <person name="Monod M."/>
            <person name="Shelest E."/>
            <person name="Barton R.C."/>
            <person name="Birch E."/>
            <person name="Brakhage A.A."/>
            <person name="Chen Z."/>
            <person name="Gurr S.J."/>
            <person name="Heiman D."/>
            <person name="Heitman J."/>
            <person name="Kosti I."/>
            <person name="Rossi A."/>
            <person name="Saif S."/>
            <person name="Samalova M."/>
            <person name="Saunders C.W."/>
            <person name="Shea T."/>
            <person name="Summerbell R.C."/>
            <person name="Xu J."/>
            <person name="Young S."/>
            <person name="Zeng Q."/>
            <person name="Birren B.W."/>
            <person name="Cuomo C.A."/>
            <person name="White T.C."/>
        </authorList>
    </citation>
    <scope>NUCLEOTIDE SEQUENCE [LARGE SCALE GENOMIC DNA]</scope>
    <source>
        <strain evidence="3">ATCC MYA-4605 / CBS 113480</strain>
    </source>
</reference>
<dbReference type="HOGENOM" id="CLU_2222631_0_0_1"/>
<gene>
    <name evidence="2" type="ORF">MCYG_06909</name>
</gene>
<feature type="compositionally biased region" description="Basic and acidic residues" evidence="1">
    <location>
        <begin position="77"/>
        <end position="106"/>
    </location>
</feature>
<evidence type="ECO:0000313" key="3">
    <source>
        <dbReference type="Proteomes" id="UP000002035"/>
    </source>
</evidence>
<name>C5FW06_ARTOC</name>
<dbReference type="VEuPathDB" id="FungiDB:MCYG_06909"/>
<accession>C5FW06</accession>
<dbReference type="RefSeq" id="XP_002844945.1">
    <property type="nucleotide sequence ID" value="XM_002844899.1"/>
</dbReference>
<dbReference type="Proteomes" id="UP000002035">
    <property type="component" value="Unassembled WGS sequence"/>
</dbReference>
<sequence>MSASTIQDCWHRETQLYVRLDRGDGHPQVKDIVSETRRGCRHVAIEYPAKKLVSNISKCLSHYVYTQPCAEPAASKRHQEMSRWHQDGIKGEASSIKRPEEIDMVS</sequence>
<organism evidence="2 3">
    <name type="scientific">Arthroderma otae (strain ATCC MYA-4605 / CBS 113480)</name>
    <name type="common">Microsporum canis</name>
    <dbReference type="NCBI Taxonomy" id="554155"/>
    <lineage>
        <taxon>Eukaryota</taxon>
        <taxon>Fungi</taxon>
        <taxon>Dikarya</taxon>
        <taxon>Ascomycota</taxon>
        <taxon>Pezizomycotina</taxon>
        <taxon>Eurotiomycetes</taxon>
        <taxon>Eurotiomycetidae</taxon>
        <taxon>Onygenales</taxon>
        <taxon>Arthrodermataceae</taxon>
        <taxon>Microsporum</taxon>
    </lineage>
</organism>
<dbReference type="GeneID" id="9228170"/>
<protein>
    <submittedName>
        <fullName evidence="2">Uncharacterized protein</fullName>
    </submittedName>
</protein>
<evidence type="ECO:0000256" key="1">
    <source>
        <dbReference type="SAM" id="MobiDB-lite"/>
    </source>
</evidence>
<dbReference type="EMBL" id="DS995706">
    <property type="protein sequence ID" value="EEQ34090.1"/>
    <property type="molecule type" value="Genomic_DNA"/>
</dbReference>
<feature type="region of interest" description="Disordered" evidence="1">
    <location>
        <begin position="76"/>
        <end position="106"/>
    </location>
</feature>
<evidence type="ECO:0000313" key="2">
    <source>
        <dbReference type="EMBL" id="EEQ34090.1"/>
    </source>
</evidence>
<keyword evidence="3" id="KW-1185">Reference proteome</keyword>
<dbReference type="AlphaFoldDB" id="C5FW06"/>